<dbReference type="EMBL" id="NBSH01000015">
    <property type="protein sequence ID" value="ORX34136.1"/>
    <property type="molecule type" value="Genomic_DNA"/>
</dbReference>
<comment type="subunit">
    <text evidence="18">Homodimer. Interacts with lysosomal protein GLMP (via lumenal domain); the interaction starts while both proteins are still in the endoplasmic reticulum and is required for stabilization of MFSD1 in lysosomes but has no direct effect on its targeting to lysosomes or transporter activity.</text>
</comment>
<evidence type="ECO:0000256" key="13">
    <source>
        <dbReference type="ARBA" id="ARBA00044919"/>
    </source>
</evidence>
<evidence type="ECO:0000256" key="10">
    <source>
        <dbReference type="ARBA" id="ARBA00044900"/>
    </source>
</evidence>
<feature type="transmembrane region" description="Helical" evidence="19">
    <location>
        <begin position="93"/>
        <end position="112"/>
    </location>
</feature>
<dbReference type="InterPro" id="IPR020846">
    <property type="entry name" value="MFS_dom"/>
</dbReference>
<keyword evidence="19" id="KW-0812">Transmembrane</keyword>
<comment type="catalytic activity">
    <reaction evidence="8">
        <text>L-aspartyl-L-lysine(out) = L-aspartyl-L-lysine(in)</text>
        <dbReference type="Rhea" id="RHEA:79411"/>
        <dbReference type="ChEBI" id="CHEBI:229953"/>
    </reaction>
</comment>
<feature type="transmembrane region" description="Helical" evidence="19">
    <location>
        <begin position="217"/>
        <end position="239"/>
    </location>
</feature>
<dbReference type="PANTHER" id="PTHR23512">
    <property type="entry name" value="MAJOR FACILITATOR SUPERFAMILY DOMAIN-CONTAINING PROTEIN 1"/>
    <property type="match status" value="1"/>
</dbReference>
<dbReference type="RefSeq" id="XP_021868414.1">
    <property type="nucleotide sequence ID" value="XM_022013644.1"/>
</dbReference>
<evidence type="ECO:0000256" key="4">
    <source>
        <dbReference type="ARBA" id="ARBA00044881"/>
    </source>
</evidence>
<evidence type="ECO:0000256" key="5">
    <source>
        <dbReference type="ARBA" id="ARBA00044884"/>
    </source>
</evidence>
<gene>
    <name evidence="21" type="ORF">BD324DRAFT_583889</name>
</gene>
<name>A0A1Y1U9F1_9TREE</name>
<dbReference type="OrthoDB" id="424834at2759"/>
<dbReference type="Gene3D" id="1.20.1250.20">
    <property type="entry name" value="MFS general substrate transporter like domains"/>
    <property type="match status" value="2"/>
</dbReference>
<keyword evidence="22" id="KW-1185">Reference proteome</keyword>
<evidence type="ECO:0000256" key="15">
    <source>
        <dbReference type="ARBA" id="ARBA00044985"/>
    </source>
</evidence>
<comment type="subcellular location">
    <subcellularLocation>
        <location evidence="1">Membrane</location>
        <topology evidence="1">Multi-pass membrane protein</topology>
    </subcellularLocation>
</comment>
<dbReference type="Proteomes" id="UP000193218">
    <property type="component" value="Unassembled WGS sequence"/>
</dbReference>
<comment type="catalytic activity">
    <reaction evidence="5">
        <text>L-alpha-aminoacyl-L-histidine(out) = L-alpha-aminoacyl-L-histidine(in)</text>
        <dbReference type="Rhea" id="RHEA:79375"/>
        <dbReference type="ChEBI" id="CHEBI:229967"/>
    </reaction>
</comment>
<feature type="domain" description="Major facilitator superfamily (MFS) profile" evidence="20">
    <location>
        <begin position="57"/>
        <end position="460"/>
    </location>
</feature>
<comment type="catalytic activity">
    <reaction evidence="7">
        <text>L-alpha-aminoacyl-L-lysine(out) = L-alpha-aminoacyl-L-lysine(in)</text>
        <dbReference type="Rhea" id="RHEA:79383"/>
        <dbReference type="ChEBI" id="CHEBI:229966"/>
    </reaction>
</comment>
<dbReference type="GO" id="GO:0022857">
    <property type="term" value="F:transmembrane transporter activity"/>
    <property type="evidence" value="ECO:0007669"/>
    <property type="project" value="InterPro"/>
</dbReference>
<comment type="catalytic activity">
    <reaction evidence="2">
        <text>L-lysyl-L-alanine(out) = L-lysyl-L-alanine(in)</text>
        <dbReference type="Rhea" id="RHEA:79399"/>
        <dbReference type="ChEBI" id="CHEBI:229954"/>
    </reaction>
</comment>
<comment type="catalytic activity">
    <reaction evidence="3">
        <text>L-histidyl-glycine(out) = L-histidyl-glycine(in)</text>
        <dbReference type="Rhea" id="RHEA:79395"/>
        <dbReference type="ChEBI" id="CHEBI:229957"/>
    </reaction>
</comment>
<evidence type="ECO:0000256" key="7">
    <source>
        <dbReference type="ARBA" id="ARBA00044893"/>
    </source>
</evidence>
<dbReference type="GO" id="GO:0016020">
    <property type="term" value="C:membrane"/>
    <property type="evidence" value="ECO:0007669"/>
    <property type="project" value="UniProtKB-SubCell"/>
</dbReference>
<proteinExistence type="predicted"/>
<sequence length="573" mass="62884">MLISVKSSLETTVSSGAADESKESKSDIGNEIHLQPSILDTEQLQPQAQEIPLRYRLLAVSMILLFATGSSFAEAALSPLKATMIEELGINNAQYGAISSASSLVNSILPIIGGIGMDHWGATYAAILSSVFVLLGAVISAPAANTGNYELLIAGRVIMGLGSTVIESTQNKLYAHWFQGSWLACVFGVDIAWNRITGIIAKVTAVPMSNINGWWGWSLWIPAILCASNLGWVMLYWWFERSIPVQYRPPLGRDASKSENWRQRRFGLKTLYRLPMFFWVFCGSQVLQNGAVNVYTSNLADIQTRTRGTSKLAAGYNSSLSGIIPIVLTPLVGAFFDRWGWRMIIVSWTAILYITVFILIGLTKVHPLCPILISSFALSSGALPFLASIPILVGDDALLGTAFGVWKAFQNTNSVLLEVAAGAIQDRSQDNSYNNVIYLIVAIKCLEVILGPVYDVLDGRWLGHSLRMPEKKRIRFRTDIKAQGDPLIGWRSDRTAFTIVIAELSVAIVAAWVVSPNHESVRHASDILPGLHRVFHATIAVFQYSRIISGNQHADRGEEGSIRDQDVLFLELC</sequence>
<evidence type="ECO:0000313" key="22">
    <source>
        <dbReference type="Proteomes" id="UP000193218"/>
    </source>
</evidence>
<feature type="transmembrane region" description="Helical" evidence="19">
    <location>
        <begin position="55"/>
        <end position="73"/>
    </location>
</feature>
<protein>
    <recommendedName>
        <fullName evidence="15">Lysosomal dipeptide transporter MFSD1</fullName>
    </recommendedName>
    <alternativeName>
        <fullName evidence="16">Major facilitator superfamily domain-containing protein 1</fullName>
    </alternativeName>
</protein>
<dbReference type="InterPro" id="IPR052187">
    <property type="entry name" value="MFSD1"/>
</dbReference>
<evidence type="ECO:0000256" key="9">
    <source>
        <dbReference type="ARBA" id="ARBA00044899"/>
    </source>
</evidence>
<evidence type="ECO:0000256" key="1">
    <source>
        <dbReference type="ARBA" id="ARBA00004141"/>
    </source>
</evidence>
<comment type="catalytic activity">
    <reaction evidence="14">
        <text>L-lysyl-glycine(out) = L-lysyl-glycine(in)</text>
        <dbReference type="Rhea" id="RHEA:79407"/>
        <dbReference type="ChEBI" id="CHEBI:191202"/>
    </reaction>
</comment>
<evidence type="ECO:0000313" key="21">
    <source>
        <dbReference type="EMBL" id="ORX34136.1"/>
    </source>
</evidence>
<feature type="transmembrane region" description="Helical" evidence="19">
    <location>
        <begin position="124"/>
        <end position="144"/>
    </location>
</feature>
<evidence type="ECO:0000256" key="2">
    <source>
        <dbReference type="ARBA" id="ARBA00044876"/>
    </source>
</evidence>
<keyword evidence="19" id="KW-0472">Membrane</keyword>
<feature type="transmembrane region" description="Helical" evidence="19">
    <location>
        <begin position="314"/>
        <end position="335"/>
    </location>
</feature>
<evidence type="ECO:0000256" key="18">
    <source>
        <dbReference type="ARBA" id="ARBA00046376"/>
    </source>
</evidence>
<comment type="function">
    <text evidence="17">Lysosomal dipeptide uniporter that selectively exports lysine, arginine or histidine-containing dipeptides with a net positive charge from the lysosome lumen into the cytosol. Could play a role in a specific type of protein O-glycosylation indirectly regulating macrophages migration and tissue invasion. Also essential for liver homeostasis.</text>
</comment>
<dbReference type="SUPFAM" id="SSF103473">
    <property type="entry name" value="MFS general substrate transporter"/>
    <property type="match status" value="1"/>
</dbReference>
<comment type="catalytic activity">
    <reaction evidence="11">
        <text>L-arginyl-glycine(out) = L-arginyl-glycine(in)</text>
        <dbReference type="Rhea" id="RHEA:79391"/>
        <dbReference type="ChEBI" id="CHEBI:229955"/>
    </reaction>
</comment>
<comment type="catalytic activity">
    <reaction evidence="12">
        <text>L-histidyl-L-alpha-amino acid(out) = L-histidyl-L-alpha-amino acid(in)</text>
        <dbReference type="Rhea" id="RHEA:79379"/>
        <dbReference type="ChEBI" id="CHEBI:229964"/>
    </reaction>
</comment>
<comment type="caution">
    <text evidence="21">The sequence shown here is derived from an EMBL/GenBank/DDBJ whole genome shotgun (WGS) entry which is preliminary data.</text>
</comment>
<dbReference type="STRING" id="4999.A0A1Y1U9F1"/>
<dbReference type="GeneID" id="33555452"/>
<comment type="catalytic activity">
    <reaction evidence="9">
        <text>L-arginyl-L-alpha-amino acid(out) = L-arginyl-L-alpha-amino acid(in)</text>
        <dbReference type="Rhea" id="RHEA:79371"/>
        <dbReference type="ChEBI" id="CHEBI:84315"/>
    </reaction>
</comment>
<comment type="catalytic activity">
    <reaction evidence="10">
        <text>L-lysyl-L-lysine(out) = L-lysyl-L-lysine(in)</text>
        <dbReference type="Rhea" id="RHEA:79403"/>
        <dbReference type="ChEBI" id="CHEBI:229956"/>
    </reaction>
</comment>
<evidence type="ECO:0000256" key="8">
    <source>
        <dbReference type="ARBA" id="ARBA00044898"/>
    </source>
</evidence>
<feature type="transmembrane region" description="Helical" evidence="19">
    <location>
        <begin position="369"/>
        <end position="393"/>
    </location>
</feature>
<dbReference type="InterPro" id="IPR036259">
    <property type="entry name" value="MFS_trans_sf"/>
</dbReference>
<dbReference type="InParanoid" id="A0A1Y1U9F1"/>
<dbReference type="InterPro" id="IPR011701">
    <property type="entry name" value="MFS"/>
</dbReference>
<comment type="catalytic activity">
    <reaction evidence="4">
        <text>L-alpha-aminoacyl-L-arginine(out) = L-alpha-aminoacyl-L-arginine(in)</text>
        <dbReference type="Rhea" id="RHEA:79367"/>
        <dbReference type="ChEBI" id="CHEBI:229968"/>
    </reaction>
</comment>
<evidence type="ECO:0000256" key="14">
    <source>
        <dbReference type="ARBA" id="ARBA00044924"/>
    </source>
</evidence>
<evidence type="ECO:0000256" key="12">
    <source>
        <dbReference type="ARBA" id="ARBA00044912"/>
    </source>
</evidence>
<organism evidence="21 22">
    <name type="scientific">Kockovaella imperatae</name>
    <dbReference type="NCBI Taxonomy" id="4999"/>
    <lineage>
        <taxon>Eukaryota</taxon>
        <taxon>Fungi</taxon>
        <taxon>Dikarya</taxon>
        <taxon>Basidiomycota</taxon>
        <taxon>Agaricomycotina</taxon>
        <taxon>Tremellomycetes</taxon>
        <taxon>Tremellales</taxon>
        <taxon>Cuniculitremaceae</taxon>
        <taxon>Kockovaella</taxon>
    </lineage>
</organism>
<dbReference type="Pfam" id="PF07690">
    <property type="entry name" value="MFS_1"/>
    <property type="match status" value="1"/>
</dbReference>
<comment type="catalytic activity">
    <reaction evidence="6">
        <text>L-lysyl-L-alpha-amino acid(out) = L-lysyl-L-alpha-amino acid(in)</text>
        <dbReference type="Rhea" id="RHEA:79387"/>
        <dbReference type="ChEBI" id="CHEBI:229965"/>
    </reaction>
</comment>
<dbReference type="PROSITE" id="PS50850">
    <property type="entry name" value="MFS"/>
    <property type="match status" value="1"/>
</dbReference>
<evidence type="ECO:0000256" key="17">
    <source>
        <dbReference type="ARBA" id="ARBA00045709"/>
    </source>
</evidence>
<feature type="transmembrane region" description="Helical" evidence="19">
    <location>
        <begin position="341"/>
        <end position="362"/>
    </location>
</feature>
<keyword evidence="19" id="KW-1133">Transmembrane helix</keyword>
<evidence type="ECO:0000259" key="20">
    <source>
        <dbReference type="PROSITE" id="PS50850"/>
    </source>
</evidence>
<dbReference type="PANTHER" id="PTHR23512:SF12">
    <property type="entry name" value="TRANSPORTER, PUTATIVE (AFU_ORTHOLOGUE AFUA_4G00260)-RELATED"/>
    <property type="match status" value="1"/>
</dbReference>
<evidence type="ECO:0000256" key="3">
    <source>
        <dbReference type="ARBA" id="ARBA00044878"/>
    </source>
</evidence>
<evidence type="ECO:0000256" key="6">
    <source>
        <dbReference type="ARBA" id="ARBA00044891"/>
    </source>
</evidence>
<dbReference type="AlphaFoldDB" id="A0A1Y1U9F1"/>
<comment type="catalytic activity">
    <reaction evidence="13">
        <text>L-alanyl-L-lysine(out) = L-alanyl-L-lysine(in)</text>
        <dbReference type="Rhea" id="RHEA:79415"/>
        <dbReference type="ChEBI" id="CHEBI:192470"/>
    </reaction>
</comment>
<accession>A0A1Y1U9F1</accession>
<evidence type="ECO:0000256" key="19">
    <source>
        <dbReference type="SAM" id="Phobius"/>
    </source>
</evidence>
<reference evidence="21 22" key="1">
    <citation type="submission" date="2017-03" db="EMBL/GenBank/DDBJ databases">
        <title>Widespread Adenine N6-methylation of Active Genes in Fungi.</title>
        <authorList>
            <consortium name="DOE Joint Genome Institute"/>
            <person name="Mondo S.J."/>
            <person name="Dannebaum R.O."/>
            <person name="Kuo R.C."/>
            <person name="Louie K.B."/>
            <person name="Bewick A.J."/>
            <person name="Labutti K."/>
            <person name="Haridas S."/>
            <person name="Kuo A."/>
            <person name="Salamov A."/>
            <person name="Ahrendt S.R."/>
            <person name="Lau R."/>
            <person name="Bowen B.P."/>
            <person name="Lipzen A."/>
            <person name="Sullivan W."/>
            <person name="Andreopoulos W.B."/>
            <person name="Clum A."/>
            <person name="Lindquist E."/>
            <person name="Daum C."/>
            <person name="Northen T.R."/>
            <person name="Ramamoorthy G."/>
            <person name="Schmitz R.J."/>
            <person name="Gryganskyi A."/>
            <person name="Culley D."/>
            <person name="Magnuson J."/>
            <person name="James T.Y."/>
            <person name="O'Malley M.A."/>
            <person name="Stajich J.E."/>
            <person name="Spatafora J.W."/>
            <person name="Visel A."/>
            <person name="Grigoriev I.V."/>
        </authorList>
    </citation>
    <scope>NUCLEOTIDE SEQUENCE [LARGE SCALE GENOMIC DNA]</scope>
    <source>
        <strain evidence="21 22">NRRL Y-17943</strain>
    </source>
</reference>
<evidence type="ECO:0000256" key="16">
    <source>
        <dbReference type="ARBA" id="ARBA00045018"/>
    </source>
</evidence>
<evidence type="ECO:0000256" key="11">
    <source>
        <dbReference type="ARBA" id="ARBA00044903"/>
    </source>
</evidence>